<feature type="compositionally biased region" description="Basic residues" evidence="1">
    <location>
        <begin position="148"/>
        <end position="160"/>
    </location>
</feature>
<feature type="region of interest" description="Disordered" evidence="1">
    <location>
        <begin position="494"/>
        <end position="517"/>
    </location>
</feature>
<keyword evidence="3" id="KW-1185">Reference proteome</keyword>
<feature type="compositionally biased region" description="Pro residues" evidence="1">
    <location>
        <begin position="178"/>
        <end position="189"/>
    </location>
</feature>
<evidence type="ECO:0000313" key="3">
    <source>
        <dbReference type="Proteomes" id="UP001165122"/>
    </source>
</evidence>
<dbReference type="AlphaFoldDB" id="A0A9W7F6R1"/>
<proteinExistence type="predicted"/>
<comment type="caution">
    <text evidence="2">The sequence shown here is derived from an EMBL/GenBank/DDBJ whole genome shotgun (WGS) entry which is preliminary data.</text>
</comment>
<evidence type="ECO:0000313" key="2">
    <source>
        <dbReference type="EMBL" id="GMI05379.1"/>
    </source>
</evidence>
<evidence type="ECO:0000256" key="1">
    <source>
        <dbReference type="SAM" id="MobiDB-lite"/>
    </source>
</evidence>
<organism evidence="2 3">
    <name type="scientific">Triparma laevis f. longispina</name>
    <dbReference type="NCBI Taxonomy" id="1714387"/>
    <lineage>
        <taxon>Eukaryota</taxon>
        <taxon>Sar</taxon>
        <taxon>Stramenopiles</taxon>
        <taxon>Ochrophyta</taxon>
        <taxon>Bolidophyceae</taxon>
        <taxon>Parmales</taxon>
        <taxon>Triparmaceae</taxon>
        <taxon>Triparma</taxon>
    </lineage>
</organism>
<dbReference type="OrthoDB" id="10491200at2759"/>
<name>A0A9W7F6R1_9STRA</name>
<feature type="region of interest" description="Disordered" evidence="1">
    <location>
        <begin position="375"/>
        <end position="394"/>
    </location>
</feature>
<gene>
    <name evidence="2" type="ORF">TrLO_g7655</name>
</gene>
<dbReference type="EMBL" id="BRXW01000086">
    <property type="protein sequence ID" value="GMI05379.1"/>
    <property type="molecule type" value="Genomic_DNA"/>
</dbReference>
<feature type="region of interest" description="Disordered" evidence="1">
    <location>
        <begin position="143"/>
        <end position="196"/>
    </location>
</feature>
<reference evidence="3" key="1">
    <citation type="journal article" date="2023" name="Commun. Biol.">
        <title>Genome analysis of Parmales, the sister group of diatoms, reveals the evolutionary specialization of diatoms from phago-mixotrophs to photoautotrophs.</title>
        <authorList>
            <person name="Ban H."/>
            <person name="Sato S."/>
            <person name="Yoshikawa S."/>
            <person name="Yamada K."/>
            <person name="Nakamura Y."/>
            <person name="Ichinomiya M."/>
            <person name="Sato N."/>
            <person name="Blanc-Mathieu R."/>
            <person name="Endo H."/>
            <person name="Kuwata A."/>
            <person name="Ogata H."/>
        </authorList>
    </citation>
    <scope>NUCLEOTIDE SEQUENCE [LARGE SCALE GENOMIC DNA]</scope>
    <source>
        <strain evidence="3">NIES 3700</strain>
    </source>
</reference>
<dbReference type="Proteomes" id="UP001165122">
    <property type="component" value="Unassembled WGS sequence"/>
</dbReference>
<accession>A0A9W7F6R1</accession>
<sequence length="517" mass="56312">MNSCLPLTQIGAPTIIKRFELPQPLPHSSILSVLQSPIHAAPPIIATLPSTTSPFTLSHINIDDKFSAISIPTLFAPFPPSATPQARPHQIETITRPHHPLYKNTHNAFTKSTSLPFNHFFNRIYVATLTPSGDFSVYSVSPTEAGKTNKRKLNATKNKHPTPPPEQISLKFHTSLPKPKPNPPTPTSTPTPTQTIPIFTQRKHPNANTSLPNHPLEYALLTPTILYPLTLLPNFSARTHDLLSLSAAPTPPYQLSPTFTNSHKPLALTFTNFHPKHVIISSDVSSPKSLYSLHQIDLRAPSPTSTPSLNRLPYNITQFQLHPTSPYLLYGFTTPLPTWPTSHEYFIPSSSPPPVLKFDLRMPFRVVSAHNTQSTAFPPELIGPSSSSSSSPPVPGLFKPVISLNSTPPTSTATFCSLPASKSNHNPFAFDIVQDSAPPTPDTLSAIAASLTTLPIENIDPSASSKTFPFPPHTDTDGDWGRLGMELEANSHSRLTSLPPPSTLFSDSQSPIPGVRY</sequence>
<protein>
    <submittedName>
        <fullName evidence="2">Uncharacterized protein</fullName>
    </submittedName>
</protein>